<evidence type="ECO:0000313" key="3">
    <source>
        <dbReference type="EMBL" id="MBF9067312.1"/>
    </source>
</evidence>
<accession>A0A931B194</accession>
<feature type="domain" description="DNA primase/polymerase bifunctional N-terminal" evidence="2">
    <location>
        <begin position="5"/>
        <end position="157"/>
    </location>
</feature>
<dbReference type="SMART" id="SM00943">
    <property type="entry name" value="Prim-Pol"/>
    <property type="match status" value="1"/>
</dbReference>
<comment type="caution">
    <text evidence="3">The sequence shown here is derived from an EMBL/GenBank/DDBJ whole genome shotgun (WGS) entry which is preliminary data.</text>
</comment>
<evidence type="ECO:0000259" key="2">
    <source>
        <dbReference type="SMART" id="SM00943"/>
    </source>
</evidence>
<gene>
    <name evidence="3" type="ORF">I2501_04560</name>
</gene>
<dbReference type="InterPro" id="IPR015330">
    <property type="entry name" value="DNA_primase/pol_bifunc_N"/>
</dbReference>
<keyword evidence="4" id="KW-1185">Reference proteome</keyword>
<reference evidence="3" key="1">
    <citation type="submission" date="2020-11" db="EMBL/GenBank/DDBJ databases">
        <title>Isolation and identification of active actinomycetes.</title>
        <authorList>
            <person name="Yu B."/>
        </authorList>
    </citation>
    <scope>NUCLEOTIDE SEQUENCE</scope>
    <source>
        <strain evidence="3">NEAU-YB345</strain>
    </source>
</reference>
<name>A0A931B194_9ACTN</name>
<dbReference type="RefSeq" id="WP_196192517.1">
    <property type="nucleotide sequence ID" value="NZ_JADPRT010000002.1"/>
</dbReference>
<dbReference type="Proteomes" id="UP000657385">
    <property type="component" value="Unassembled WGS sequence"/>
</dbReference>
<proteinExistence type="predicted"/>
<evidence type="ECO:0000256" key="1">
    <source>
        <dbReference type="SAM" id="MobiDB-lite"/>
    </source>
</evidence>
<sequence length="175" mass="19254">MSTDTLFSERFGDVRLRGQRRRARAHQGEAAAEYATRWGWSVAFDGPWVRLLTGRGFDVLDVPESAGRESLVRLERMGVRPGPVLASGSRALFLVGPETARQLPELLYRTGWDDAELDLVCHGPGGSVPAPPSPDTRWLRPPTPENATRPPHAKLLLGTLAYASHRGVPELVGRR</sequence>
<dbReference type="AlphaFoldDB" id="A0A931B194"/>
<dbReference type="EMBL" id="JADPRT010000002">
    <property type="protein sequence ID" value="MBF9067312.1"/>
    <property type="molecule type" value="Genomic_DNA"/>
</dbReference>
<feature type="region of interest" description="Disordered" evidence="1">
    <location>
        <begin position="125"/>
        <end position="151"/>
    </location>
</feature>
<evidence type="ECO:0000313" key="4">
    <source>
        <dbReference type="Proteomes" id="UP000657385"/>
    </source>
</evidence>
<organism evidence="3 4">
    <name type="scientific">Streptacidiphilus fuscans</name>
    <dbReference type="NCBI Taxonomy" id="2789292"/>
    <lineage>
        <taxon>Bacteria</taxon>
        <taxon>Bacillati</taxon>
        <taxon>Actinomycetota</taxon>
        <taxon>Actinomycetes</taxon>
        <taxon>Kitasatosporales</taxon>
        <taxon>Streptomycetaceae</taxon>
        <taxon>Streptacidiphilus</taxon>
    </lineage>
</organism>
<protein>
    <recommendedName>
        <fullName evidence="2">DNA primase/polymerase bifunctional N-terminal domain-containing protein</fullName>
    </recommendedName>
</protein>